<dbReference type="GO" id="GO:0008080">
    <property type="term" value="F:N-acetyltransferase activity"/>
    <property type="evidence" value="ECO:0000318"/>
    <property type="project" value="GO_Central"/>
</dbReference>
<dbReference type="AlphaFoldDB" id="A0A0K9PBF3"/>
<dbReference type="Pfam" id="PF00583">
    <property type="entry name" value="Acetyltransf_1"/>
    <property type="match status" value="1"/>
</dbReference>
<dbReference type="PANTHER" id="PTHR13355">
    <property type="entry name" value="GLUCOSAMINE 6-PHOSPHATE N-ACETYLTRANSFERASE"/>
    <property type="match status" value="1"/>
</dbReference>
<dbReference type="Proteomes" id="UP000036987">
    <property type="component" value="Unassembled WGS sequence"/>
</dbReference>
<dbReference type="SUPFAM" id="SSF55729">
    <property type="entry name" value="Acyl-CoA N-acyltransferases (Nat)"/>
    <property type="match status" value="1"/>
</dbReference>
<sequence>MWSLSSSSIPPSPSAKRTSPSISFSANPKDVNTIHLRELMHITNHSCIRFPVISSNGMVNKVDIEKLQVAVDNSSIIVSAFCIDTFCDDKGEEEVRSVEKFGLEHLLERALPMIPTEEEKRLIGFGRAVSDGALSASIHDVVVNPSLQRMGIGRKIIEIITSYLTGKGIYDIAALCSEEESHFFKACGFGKDYLGATTMMYTRTATTEQDLNVKSFGKMTLFVPPFIKERIQNSD</sequence>
<feature type="compositionally biased region" description="Polar residues" evidence="1">
    <location>
        <begin position="15"/>
        <end position="24"/>
    </location>
</feature>
<feature type="domain" description="N-acetyltransferase" evidence="2">
    <location>
        <begin position="69"/>
        <end position="204"/>
    </location>
</feature>
<gene>
    <name evidence="3" type="ORF">ZOSMA_31G01130</name>
</gene>
<dbReference type="PANTHER" id="PTHR13355:SF15">
    <property type="entry name" value="GCN5-RELATED N-ACETYLTRANSFERASE 3, CHLOROPLASTIC"/>
    <property type="match status" value="1"/>
</dbReference>
<dbReference type="STRING" id="29655.A0A0K9PBF3"/>
<name>A0A0K9PBF3_ZOSMR</name>
<accession>A0A0K9PBF3</accession>
<dbReference type="OrthoDB" id="2744543at2759"/>
<dbReference type="PROSITE" id="PS51186">
    <property type="entry name" value="GNAT"/>
    <property type="match status" value="1"/>
</dbReference>
<dbReference type="Gene3D" id="3.40.630.30">
    <property type="match status" value="1"/>
</dbReference>
<dbReference type="EMBL" id="LFYR01001032">
    <property type="protein sequence ID" value="KMZ65525.1"/>
    <property type="molecule type" value="Genomic_DNA"/>
</dbReference>
<keyword evidence="4" id="KW-1185">Reference proteome</keyword>
<protein>
    <submittedName>
        <fullName evidence="3">Acetyltransferase, GNAT family protein</fullName>
    </submittedName>
</protein>
<feature type="region of interest" description="Disordered" evidence="1">
    <location>
        <begin position="1"/>
        <end position="24"/>
    </location>
</feature>
<dbReference type="InterPro" id="IPR000182">
    <property type="entry name" value="GNAT_dom"/>
</dbReference>
<keyword evidence="3" id="KW-0808">Transferase</keyword>
<organism evidence="3 4">
    <name type="scientific">Zostera marina</name>
    <name type="common">Eelgrass</name>
    <dbReference type="NCBI Taxonomy" id="29655"/>
    <lineage>
        <taxon>Eukaryota</taxon>
        <taxon>Viridiplantae</taxon>
        <taxon>Streptophyta</taxon>
        <taxon>Embryophyta</taxon>
        <taxon>Tracheophyta</taxon>
        <taxon>Spermatophyta</taxon>
        <taxon>Magnoliopsida</taxon>
        <taxon>Liliopsida</taxon>
        <taxon>Zosteraceae</taxon>
        <taxon>Zostera</taxon>
    </lineage>
</organism>
<dbReference type="InterPro" id="IPR039143">
    <property type="entry name" value="GNPNAT1-like"/>
</dbReference>
<dbReference type="UniPathway" id="UPA00113">
    <property type="reaction ID" value="UER00529"/>
</dbReference>
<evidence type="ECO:0000313" key="3">
    <source>
        <dbReference type="EMBL" id="KMZ65525.1"/>
    </source>
</evidence>
<proteinExistence type="predicted"/>
<comment type="caution">
    <text evidence="3">The sequence shown here is derived from an EMBL/GenBank/DDBJ whole genome shotgun (WGS) entry which is preliminary data.</text>
</comment>
<dbReference type="GO" id="GO:0006048">
    <property type="term" value="P:UDP-N-acetylglucosamine biosynthetic process"/>
    <property type="evidence" value="ECO:0007669"/>
    <property type="project" value="UniProtKB-UniPathway"/>
</dbReference>
<dbReference type="CDD" id="cd04301">
    <property type="entry name" value="NAT_SF"/>
    <property type="match status" value="1"/>
</dbReference>
<reference evidence="4" key="1">
    <citation type="journal article" date="2016" name="Nature">
        <title>The genome of the seagrass Zostera marina reveals angiosperm adaptation to the sea.</title>
        <authorList>
            <person name="Olsen J.L."/>
            <person name="Rouze P."/>
            <person name="Verhelst B."/>
            <person name="Lin Y.-C."/>
            <person name="Bayer T."/>
            <person name="Collen J."/>
            <person name="Dattolo E."/>
            <person name="De Paoli E."/>
            <person name="Dittami S."/>
            <person name="Maumus F."/>
            <person name="Michel G."/>
            <person name="Kersting A."/>
            <person name="Lauritano C."/>
            <person name="Lohaus R."/>
            <person name="Toepel M."/>
            <person name="Tonon T."/>
            <person name="Vanneste K."/>
            <person name="Amirebrahimi M."/>
            <person name="Brakel J."/>
            <person name="Bostroem C."/>
            <person name="Chovatia M."/>
            <person name="Grimwood J."/>
            <person name="Jenkins J.W."/>
            <person name="Jueterbock A."/>
            <person name="Mraz A."/>
            <person name="Stam W.T."/>
            <person name="Tice H."/>
            <person name="Bornberg-Bauer E."/>
            <person name="Green P.J."/>
            <person name="Pearson G.A."/>
            <person name="Procaccini G."/>
            <person name="Duarte C.M."/>
            <person name="Schmutz J."/>
            <person name="Reusch T.B.H."/>
            <person name="Van de Peer Y."/>
        </authorList>
    </citation>
    <scope>NUCLEOTIDE SEQUENCE [LARGE SCALE GENOMIC DNA]</scope>
    <source>
        <strain evidence="4">cv. Finnish</strain>
    </source>
</reference>
<dbReference type="OMA" id="GSTAMMY"/>
<evidence type="ECO:0000256" key="1">
    <source>
        <dbReference type="SAM" id="MobiDB-lite"/>
    </source>
</evidence>
<evidence type="ECO:0000313" key="4">
    <source>
        <dbReference type="Proteomes" id="UP000036987"/>
    </source>
</evidence>
<dbReference type="InterPro" id="IPR016181">
    <property type="entry name" value="Acyl_CoA_acyltransferase"/>
</dbReference>
<evidence type="ECO:0000259" key="2">
    <source>
        <dbReference type="PROSITE" id="PS51186"/>
    </source>
</evidence>